<proteinExistence type="predicted"/>
<keyword evidence="2" id="KW-1185">Reference proteome</keyword>
<comment type="caution">
    <text evidence="1">The sequence shown here is derived from an EMBL/GenBank/DDBJ whole genome shotgun (WGS) entry which is preliminary data.</text>
</comment>
<dbReference type="AlphaFoldDB" id="A0AAV7LZW2"/>
<reference evidence="1" key="1">
    <citation type="journal article" date="2022" name="bioRxiv">
        <title>Sequencing and chromosome-scale assembly of the giantPleurodeles waltlgenome.</title>
        <authorList>
            <person name="Brown T."/>
            <person name="Elewa A."/>
            <person name="Iarovenko S."/>
            <person name="Subramanian E."/>
            <person name="Araus A.J."/>
            <person name="Petzold A."/>
            <person name="Susuki M."/>
            <person name="Suzuki K.-i.T."/>
            <person name="Hayashi T."/>
            <person name="Toyoda A."/>
            <person name="Oliveira C."/>
            <person name="Osipova E."/>
            <person name="Leigh N.D."/>
            <person name="Simon A."/>
            <person name="Yun M.H."/>
        </authorList>
    </citation>
    <scope>NUCLEOTIDE SEQUENCE</scope>
    <source>
        <strain evidence="1">20211129_DDA</strain>
        <tissue evidence="1">Liver</tissue>
    </source>
</reference>
<gene>
    <name evidence="1" type="ORF">NDU88_001556</name>
</gene>
<organism evidence="1 2">
    <name type="scientific">Pleurodeles waltl</name>
    <name type="common">Iberian ribbed newt</name>
    <dbReference type="NCBI Taxonomy" id="8319"/>
    <lineage>
        <taxon>Eukaryota</taxon>
        <taxon>Metazoa</taxon>
        <taxon>Chordata</taxon>
        <taxon>Craniata</taxon>
        <taxon>Vertebrata</taxon>
        <taxon>Euteleostomi</taxon>
        <taxon>Amphibia</taxon>
        <taxon>Batrachia</taxon>
        <taxon>Caudata</taxon>
        <taxon>Salamandroidea</taxon>
        <taxon>Salamandridae</taxon>
        <taxon>Pleurodelinae</taxon>
        <taxon>Pleurodeles</taxon>
    </lineage>
</organism>
<dbReference type="Proteomes" id="UP001066276">
    <property type="component" value="Chromosome 10"/>
</dbReference>
<sequence length="324" mass="35792">MHPPSIQRIYPEVPVLKTISNLVTPSEQVLPRPVLVQTEPTPMLLPPAQSQGLSKFTPITWTQSDVTPVMNQAMGVTFPQGASVRSAPDATSLPITVGPAVPLFAQKKESAGDQNELSQSLVRRGVNDPVQMMLSMGQTFNGSRPLMDLSPLAVLPDAVNDPNASQNLKLLTPQTAGATMQQVPVPNVSIISLQGLTAQQLSKWLDSLNTPPNTSKSEGQINRVRLATEVTELVERTMGVNRLQSYTEEELRYLCPRITREVSKIHQKLTELAEKHDIEIEKTKHLKQSYRLDFEAKDFEHMRSAGMKAHLKELLQSAQIWGAL</sequence>
<dbReference type="EMBL" id="JANPWB010000014">
    <property type="protein sequence ID" value="KAJ1096414.1"/>
    <property type="molecule type" value="Genomic_DNA"/>
</dbReference>
<evidence type="ECO:0000313" key="1">
    <source>
        <dbReference type="EMBL" id="KAJ1096414.1"/>
    </source>
</evidence>
<protein>
    <submittedName>
        <fullName evidence="1">Uncharacterized protein</fullName>
    </submittedName>
</protein>
<name>A0AAV7LZW2_PLEWA</name>
<evidence type="ECO:0000313" key="2">
    <source>
        <dbReference type="Proteomes" id="UP001066276"/>
    </source>
</evidence>
<accession>A0AAV7LZW2</accession>